<protein>
    <submittedName>
        <fullName evidence="2">Uncharacterized protein</fullName>
    </submittedName>
</protein>
<evidence type="ECO:0000313" key="2">
    <source>
        <dbReference type="EMBL" id="CAD8096401.1"/>
    </source>
</evidence>
<dbReference type="Proteomes" id="UP000688137">
    <property type="component" value="Unassembled WGS sequence"/>
</dbReference>
<reference evidence="2" key="1">
    <citation type="submission" date="2021-01" db="EMBL/GenBank/DDBJ databases">
        <authorList>
            <consortium name="Genoscope - CEA"/>
            <person name="William W."/>
        </authorList>
    </citation>
    <scope>NUCLEOTIDE SEQUENCE</scope>
</reference>
<sequence>MASSSQLIFIGLIHFDIREQDIKIIKKQSLAQIEDNDIKEFLRNEQVYERNRNKDQSPFFKRMEKNQSYLLVLQPQLMNQVNQTLKGIEDHISEHLPTELPEDEWKQRAIKILLTWNLSEKNELAKFATGSEQVEKHFLQFGLLFLVLSVIGYVMIYVIKHMI</sequence>
<name>A0A8S1NZU2_PARPR</name>
<feature type="transmembrane region" description="Helical" evidence="1">
    <location>
        <begin position="138"/>
        <end position="159"/>
    </location>
</feature>
<dbReference type="OMA" id="MIFVMKH"/>
<proteinExistence type="predicted"/>
<keyword evidence="1" id="KW-1133">Transmembrane helix</keyword>
<comment type="caution">
    <text evidence="2">The sequence shown here is derived from an EMBL/GenBank/DDBJ whole genome shotgun (WGS) entry which is preliminary data.</text>
</comment>
<dbReference type="AlphaFoldDB" id="A0A8S1NZU2"/>
<accession>A0A8S1NZU2</accession>
<organism evidence="2 3">
    <name type="scientific">Paramecium primaurelia</name>
    <dbReference type="NCBI Taxonomy" id="5886"/>
    <lineage>
        <taxon>Eukaryota</taxon>
        <taxon>Sar</taxon>
        <taxon>Alveolata</taxon>
        <taxon>Ciliophora</taxon>
        <taxon>Intramacronucleata</taxon>
        <taxon>Oligohymenophorea</taxon>
        <taxon>Peniculida</taxon>
        <taxon>Parameciidae</taxon>
        <taxon>Paramecium</taxon>
    </lineage>
</organism>
<keyword evidence="1" id="KW-0812">Transmembrane</keyword>
<keyword evidence="3" id="KW-1185">Reference proteome</keyword>
<dbReference type="EMBL" id="CAJJDM010000104">
    <property type="protein sequence ID" value="CAD8096401.1"/>
    <property type="molecule type" value="Genomic_DNA"/>
</dbReference>
<keyword evidence="1" id="KW-0472">Membrane</keyword>
<gene>
    <name evidence="2" type="ORF">PPRIM_AZ9-3.1.T1010073</name>
</gene>
<evidence type="ECO:0000313" key="3">
    <source>
        <dbReference type="Proteomes" id="UP000688137"/>
    </source>
</evidence>
<evidence type="ECO:0000256" key="1">
    <source>
        <dbReference type="SAM" id="Phobius"/>
    </source>
</evidence>